<dbReference type="Proteomes" id="UP001516400">
    <property type="component" value="Unassembled WGS sequence"/>
</dbReference>
<keyword evidence="1" id="KW-1133">Transmembrane helix</keyword>
<evidence type="ECO:0000313" key="2">
    <source>
        <dbReference type="EMBL" id="KAL3288067.1"/>
    </source>
</evidence>
<keyword evidence="1" id="KW-0812">Transmembrane</keyword>
<sequence length="145" mass="16799">MRLLIEAIFIQKFLYQNLSTTENVVSTPIQHNEIINQLMNEGTDNASNSILMLIMYSTVKIVSILNILQYSMKTFKIKYSTATLKTMRIHVEILKNISKFNNTLRKSSFKNLHQILESAIPQFQDFVKLTLMLIFYILGATLLIH</sequence>
<comment type="caution">
    <text evidence="2">The sequence shown here is derived from an EMBL/GenBank/DDBJ whole genome shotgun (WGS) entry which is preliminary data.</text>
</comment>
<keyword evidence="1" id="KW-0472">Membrane</keyword>
<accession>A0ABD2PAL9</accession>
<name>A0ABD2PAL9_9CUCU</name>
<gene>
    <name evidence="2" type="ORF">HHI36_002518</name>
</gene>
<dbReference type="EMBL" id="JABFTP020000185">
    <property type="protein sequence ID" value="KAL3288067.1"/>
    <property type="molecule type" value="Genomic_DNA"/>
</dbReference>
<dbReference type="AlphaFoldDB" id="A0ABD2PAL9"/>
<reference evidence="2 3" key="1">
    <citation type="journal article" date="2021" name="BMC Biol.">
        <title>Horizontally acquired antibacterial genes associated with adaptive radiation of ladybird beetles.</title>
        <authorList>
            <person name="Li H.S."/>
            <person name="Tang X.F."/>
            <person name="Huang Y.H."/>
            <person name="Xu Z.Y."/>
            <person name="Chen M.L."/>
            <person name="Du X.Y."/>
            <person name="Qiu B.Y."/>
            <person name="Chen P.T."/>
            <person name="Zhang W."/>
            <person name="Slipinski A."/>
            <person name="Escalona H.E."/>
            <person name="Waterhouse R.M."/>
            <person name="Zwick A."/>
            <person name="Pang H."/>
        </authorList>
    </citation>
    <scope>NUCLEOTIDE SEQUENCE [LARGE SCALE GENOMIC DNA]</scope>
    <source>
        <strain evidence="2">SYSU2018</strain>
    </source>
</reference>
<feature type="transmembrane region" description="Helical" evidence="1">
    <location>
        <begin position="126"/>
        <end position="144"/>
    </location>
</feature>
<organism evidence="2 3">
    <name type="scientific">Cryptolaemus montrouzieri</name>
    <dbReference type="NCBI Taxonomy" id="559131"/>
    <lineage>
        <taxon>Eukaryota</taxon>
        <taxon>Metazoa</taxon>
        <taxon>Ecdysozoa</taxon>
        <taxon>Arthropoda</taxon>
        <taxon>Hexapoda</taxon>
        <taxon>Insecta</taxon>
        <taxon>Pterygota</taxon>
        <taxon>Neoptera</taxon>
        <taxon>Endopterygota</taxon>
        <taxon>Coleoptera</taxon>
        <taxon>Polyphaga</taxon>
        <taxon>Cucujiformia</taxon>
        <taxon>Coccinelloidea</taxon>
        <taxon>Coccinellidae</taxon>
        <taxon>Scymninae</taxon>
        <taxon>Scymnini</taxon>
        <taxon>Cryptolaemus</taxon>
    </lineage>
</organism>
<feature type="transmembrane region" description="Helical" evidence="1">
    <location>
        <begin position="49"/>
        <end position="68"/>
    </location>
</feature>
<proteinExistence type="predicted"/>
<protein>
    <submittedName>
        <fullName evidence="2">Uncharacterized protein</fullName>
    </submittedName>
</protein>
<evidence type="ECO:0000256" key="1">
    <source>
        <dbReference type="SAM" id="Phobius"/>
    </source>
</evidence>
<evidence type="ECO:0000313" key="3">
    <source>
        <dbReference type="Proteomes" id="UP001516400"/>
    </source>
</evidence>
<keyword evidence="3" id="KW-1185">Reference proteome</keyword>